<organism evidence="5">
    <name type="scientific">Thermosphaera aggregans</name>
    <dbReference type="NCBI Taxonomy" id="54254"/>
    <lineage>
        <taxon>Archaea</taxon>
        <taxon>Thermoproteota</taxon>
        <taxon>Thermoprotei</taxon>
        <taxon>Desulfurococcales</taxon>
        <taxon>Desulfurococcaceae</taxon>
        <taxon>Thermosphaera</taxon>
    </lineage>
</organism>
<accession>A0A7C2BKA8</accession>
<dbReference type="PANTHER" id="PTHR11845">
    <property type="entry name" value="5'-DEOXYNUCLEOTIDASE HDDC2"/>
    <property type="match status" value="1"/>
</dbReference>
<reference evidence="5" key="1">
    <citation type="journal article" date="2020" name="mSystems">
        <title>Genome- and Community-Level Interaction Insights into Carbon Utilization and Element Cycling Functions of Hydrothermarchaeota in Hydrothermal Sediment.</title>
        <authorList>
            <person name="Zhou Z."/>
            <person name="Liu Y."/>
            <person name="Xu W."/>
            <person name="Pan J."/>
            <person name="Luo Z.H."/>
            <person name="Li M."/>
        </authorList>
    </citation>
    <scope>NUCLEOTIDE SEQUENCE [LARGE SCALE GENOMIC DNA]</scope>
    <source>
        <strain evidence="5">SpSt-23</strain>
    </source>
</reference>
<dbReference type="Pfam" id="PF13023">
    <property type="entry name" value="HD_3"/>
    <property type="match status" value="1"/>
</dbReference>
<evidence type="ECO:0000259" key="4">
    <source>
        <dbReference type="Pfam" id="PF13023"/>
    </source>
</evidence>
<evidence type="ECO:0000256" key="1">
    <source>
        <dbReference type="ARBA" id="ARBA00022723"/>
    </source>
</evidence>
<proteinExistence type="predicted"/>
<dbReference type="AlphaFoldDB" id="A0A7C2BKA8"/>
<dbReference type="Gene3D" id="1.10.3210.10">
    <property type="entry name" value="Hypothetical protein af1432"/>
    <property type="match status" value="1"/>
</dbReference>
<dbReference type="InterPro" id="IPR006674">
    <property type="entry name" value="HD_domain"/>
</dbReference>
<dbReference type="GO" id="GO:0046872">
    <property type="term" value="F:metal ion binding"/>
    <property type="evidence" value="ECO:0007669"/>
    <property type="project" value="UniProtKB-KW"/>
</dbReference>
<evidence type="ECO:0000313" key="5">
    <source>
        <dbReference type="EMBL" id="HEF86796.1"/>
    </source>
</evidence>
<gene>
    <name evidence="5" type="ORF">ENP55_00490</name>
</gene>
<comment type="caution">
    <text evidence="5">The sequence shown here is derived from an EMBL/GenBank/DDBJ whole genome shotgun (WGS) entry which is preliminary data.</text>
</comment>
<keyword evidence="1" id="KW-0479">Metal-binding</keyword>
<evidence type="ECO:0000256" key="2">
    <source>
        <dbReference type="ARBA" id="ARBA00022801"/>
    </source>
</evidence>
<protein>
    <submittedName>
        <fullName evidence="5">HD family hydrolase</fullName>
    </submittedName>
</protein>
<dbReference type="SUPFAM" id="SSF109604">
    <property type="entry name" value="HD-domain/PDEase-like"/>
    <property type="match status" value="1"/>
</dbReference>
<name>A0A7C2BKA8_9CREN</name>
<feature type="domain" description="HD" evidence="4">
    <location>
        <begin position="9"/>
        <end position="135"/>
    </location>
</feature>
<feature type="coiled-coil region" evidence="3">
    <location>
        <begin position="143"/>
        <end position="170"/>
    </location>
</feature>
<dbReference type="PANTHER" id="PTHR11845:SF13">
    <property type="entry name" value="5'-DEOXYNUCLEOTIDASE HDDC2"/>
    <property type="match status" value="1"/>
</dbReference>
<evidence type="ECO:0000256" key="3">
    <source>
        <dbReference type="SAM" id="Coils"/>
    </source>
</evidence>
<dbReference type="InterPro" id="IPR039356">
    <property type="entry name" value="YfbR/HDDC2"/>
</dbReference>
<dbReference type="EMBL" id="DSJT01000003">
    <property type="protein sequence ID" value="HEF86796.1"/>
    <property type="molecule type" value="Genomic_DNA"/>
</dbReference>
<keyword evidence="3" id="KW-0175">Coiled coil</keyword>
<sequence>MKVSNIINIRHVPRTGWVLRGVPPAVAETISDHIFLVTLLSLKISQDLVENGFKVDVAKTLTMSLVHDLPEAVTGDIVRYVKEEEPSYFKMIDEKSLESLGMGKYLPLYKEFEERKSLESIIVKLSDCLATIIEGRKLVALGYRDVEEIVKNMENQVEKILESLSNLELRKALEKNIIGILEK</sequence>
<dbReference type="GO" id="GO:0002953">
    <property type="term" value="F:5'-deoxynucleotidase activity"/>
    <property type="evidence" value="ECO:0007669"/>
    <property type="project" value="InterPro"/>
</dbReference>
<keyword evidence="2 5" id="KW-0378">Hydrolase</keyword>